<sequence length="182" mass="21549">MKKIVLFLLIGFSSFAQIKLPETNFFLENGKVYWQHVYEVQGKNTEDLIKYFQKEVMTSMKQDNFQIIDNTISFTINDDQINYKKYGGTSMGVVMFVRDYYKYLVVIDFKDEKYRVTVKEIFIDNKLYNAGQSSGFLEEYITKKKNTLFSTNNLVTVGMGYNDKYFLEKFLINTTESIKKDW</sequence>
<dbReference type="Gene3D" id="3.30.530.80">
    <property type="match status" value="1"/>
</dbReference>
<evidence type="ECO:0000313" key="2">
    <source>
        <dbReference type="EMBL" id="MBF2709125.1"/>
    </source>
</evidence>
<comment type="caution">
    <text evidence="2">The sequence shown here is derived from an EMBL/GenBank/DDBJ whole genome shotgun (WGS) entry which is preliminary data.</text>
</comment>
<feature type="chain" id="PRO_5038047601" description="DUF4468 domain-containing protein" evidence="1">
    <location>
        <begin position="19"/>
        <end position="182"/>
    </location>
</feature>
<keyword evidence="1" id="KW-0732">Signal</keyword>
<evidence type="ECO:0008006" key="4">
    <source>
        <dbReference type="Google" id="ProtNLM"/>
    </source>
</evidence>
<evidence type="ECO:0000313" key="3">
    <source>
        <dbReference type="Proteomes" id="UP000646211"/>
    </source>
</evidence>
<feature type="signal peptide" evidence="1">
    <location>
        <begin position="1"/>
        <end position="18"/>
    </location>
</feature>
<dbReference type="Proteomes" id="UP000646211">
    <property type="component" value="Unassembled WGS sequence"/>
</dbReference>
<name>A0A930XV02_9FLAO</name>
<dbReference type="RefSeq" id="WP_194312379.1">
    <property type="nucleotide sequence ID" value="NZ_JADHEC010000024.1"/>
</dbReference>
<protein>
    <recommendedName>
        <fullName evidence="4">DUF4468 domain-containing protein</fullName>
    </recommendedName>
</protein>
<reference evidence="2" key="1">
    <citation type="submission" date="2020-11" db="EMBL/GenBank/DDBJ databases">
        <title>Genome of Flavobacterium soyangense.</title>
        <authorList>
            <person name="Liu Q."/>
            <person name="Xin Y.-H."/>
        </authorList>
    </citation>
    <scope>NUCLEOTIDE SEQUENCE</scope>
    <source>
        <strain evidence="2">CGMCC 1.13493</strain>
    </source>
</reference>
<proteinExistence type="predicted"/>
<gene>
    <name evidence="2" type="ORF">IR213_11040</name>
</gene>
<accession>A0A930XV02</accession>
<dbReference type="EMBL" id="JADHEC010000024">
    <property type="protein sequence ID" value="MBF2709125.1"/>
    <property type="molecule type" value="Genomic_DNA"/>
</dbReference>
<dbReference type="AlphaFoldDB" id="A0A930XV02"/>
<evidence type="ECO:0000256" key="1">
    <source>
        <dbReference type="SAM" id="SignalP"/>
    </source>
</evidence>
<organism evidence="2 3">
    <name type="scientific">Flavobacterium soyangense</name>
    <dbReference type="NCBI Taxonomy" id="2023265"/>
    <lineage>
        <taxon>Bacteria</taxon>
        <taxon>Pseudomonadati</taxon>
        <taxon>Bacteroidota</taxon>
        <taxon>Flavobacteriia</taxon>
        <taxon>Flavobacteriales</taxon>
        <taxon>Flavobacteriaceae</taxon>
        <taxon>Flavobacterium</taxon>
    </lineage>
</organism>
<keyword evidence="3" id="KW-1185">Reference proteome</keyword>